<dbReference type="GO" id="GO:0034707">
    <property type="term" value="C:chloride channel complex"/>
    <property type="evidence" value="ECO:0007669"/>
    <property type="project" value="UniProtKB-KW"/>
</dbReference>
<dbReference type="AlphaFoldDB" id="F6CXJ2"/>
<evidence type="ECO:0000256" key="1">
    <source>
        <dbReference type="ARBA" id="ARBA00004141"/>
    </source>
</evidence>
<gene>
    <name evidence="11" type="ordered locus">Mar181_2577</name>
</gene>
<dbReference type="InterPro" id="IPR050368">
    <property type="entry name" value="ClC-type_chloride_channel"/>
</dbReference>
<dbReference type="KEGG" id="mpc:Mar181_2577"/>
<keyword evidence="5" id="KW-0406">Ion transport</keyword>
<evidence type="ECO:0000256" key="6">
    <source>
        <dbReference type="ARBA" id="ARBA00023136"/>
    </source>
</evidence>
<proteinExistence type="predicted"/>
<dbReference type="PANTHER" id="PTHR43427:SF6">
    <property type="entry name" value="CHLORIDE CHANNEL PROTEIN CLC-E"/>
    <property type="match status" value="1"/>
</dbReference>
<dbReference type="Pfam" id="PF00654">
    <property type="entry name" value="Voltage_CLC"/>
    <property type="match status" value="1"/>
</dbReference>
<feature type="transmembrane region" description="Helical" evidence="10">
    <location>
        <begin position="307"/>
        <end position="328"/>
    </location>
</feature>
<keyword evidence="6 10" id="KW-0472">Membrane</keyword>
<keyword evidence="9" id="KW-0407">Ion channel</keyword>
<dbReference type="SUPFAM" id="SSF81340">
    <property type="entry name" value="Clc chloride channel"/>
    <property type="match status" value="1"/>
</dbReference>
<evidence type="ECO:0000256" key="8">
    <source>
        <dbReference type="ARBA" id="ARBA00023214"/>
    </source>
</evidence>
<feature type="transmembrane region" description="Helical" evidence="10">
    <location>
        <begin position="394"/>
        <end position="414"/>
    </location>
</feature>
<dbReference type="InterPro" id="IPR014743">
    <property type="entry name" value="Cl-channel_core"/>
</dbReference>
<feature type="transmembrane region" description="Helical" evidence="10">
    <location>
        <begin position="335"/>
        <end position="354"/>
    </location>
</feature>
<feature type="transmembrane region" description="Helical" evidence="10">
    <location>
        <begin position="161"/>
        <end position="185"/>
    </location>
</feature>
<keyword evidence="12" id="KW-1185">Reference proteome</keyword>
<evidence type="ECO:0000313" key="11">
    <source>
        <dbReference type="EMBL" id="AEF55608.1"/>
    </source>
</evidence>
<feature type="transmembrane region" description="Helical" evidence="10">
    <location>
        <begin position="360"/>
        <end position="387"/>
    </location>
</feature>
<dbReference type="Gene3D" id="1.10.3080.10">
    <property type="entry name" value="Clc chloride channel"/>
    <property type="match status" value="1"/>
</dbReference>
<keyword evidence="7" id="KW-0869">Chloride channel</keyword>
<evidence type="ECO:0000256" key="9">
    <source>
        <dbReference type="ARBA" id="ARBA00023303"/>
    </source>
</evidence>
<organism evidence="11 12">
    <name type="scientific">Marinomonas posidonica (strain CECT 7376 / NCIMB 14433 / IVIA-Po-181)</name>
    <dbReference type="NCBI Taxonomy" id="491952"/>
    <lineage>
        <taxon>Bacteria</taxon>
        <taxon>Pseudomonadati</taxon>
        <taxon>Pseudomonadota</taxon>
        <taxon>Gammaproteobacteria</taxon>
        <taxon>Oceanospirillales</taxon>
        <taxon>Oceanospirillaceae</taxon>
        <taxon>Marinomonas</taxon>
    </lineage>
</organism>
<feature type="transmembrane region" description="Helical" evidence="10">
    <location>
        <begin position="236"/>
        <end position="257"/>
    </location>
</feature>
<protein>
    <submittedName>
        <fullName evidence="11">Cl-channel voltage-gated family protein</fullName>
    </submittedName>
</protein>
<comment type="subcellular location">
    <subcellularLocation>
        <location evidence="1">Membrane</location>
        <topology evidence="1">Multi-pass membrane protein</topology>
    </subcellularLocation>
</comment>
<accession>F6CXJ2</accession>
<evidence type="ECO:0000256" key="5">
    <source>
        <dbReference type="ARBA" id="ARBA00023065"/>
    </source>
</evidence>
<feature type="transmembrane region" description="Helical" evidence="10">
    <location>
        <begin position="65"/>
        <end position="86"/>
    </location>
</feature>
<evidence type="ECO:0000256" key="10">
    <source>
        <dbReference type="SAM" id="Phobius"/>
    </source>
</evidence>
<feature type="transmembrane region" description="Helical" evidence="10">
    <location>
        <begin position="111"/>
        <end position="131"/>
    </location>
</feature>
<evidence type="ECO:0000313" key="12">
    <source>
        <dbReference type="Proteomes" id="UP000009230"/>
    </source>
</evidence>
<dbReference type="PRINTS" id="PR00762">
    <property type="entry name" value="CLCHANNEL"/>
</dbReference>
<keyword evidence="4 10" id="KW-1133">Transmembrane helix</keyword>
<dbReference type="PANTHER" id="PTHR43427">
    <property type="entry name" value="CHLORIDE CHANNEL PROTEIN CLC-E"/>
    <property type="match status" value="1"/>
</dbReference>
<evidence type="ECO:0000256" key="7">
    <source>
        <dbReference type="ARBA" id="ARBA00023173"/>
    </source>
</evidence>
<dbReference type="eggNOG" id="COG0038">
    <property type="taxonomic scope" value="Bacteria"/>
</dbReference>
<name>F6CXJ2_MARPP</name>
<dbReference type="HOGENOM" id="CLU_015263_5_4_6"/>
<dbReference type="InterPro" id="IPR001807">
    <property type="entry name" value="ClC"/>
</dbReference>
<keyword evidence="8" id="KW-0868">Chloride</keyword>
<dbReference type="Proteomes" id="UP000009230">
    <property type="component" value="Chromosome"/>
</dbReference>
<dbReference type="STRING" id="491952.Mar181_2577"/>
<keyword evidence="3 10" id="KW-0812">Transmembrane</keyword>
<evidence type="ECO:0000256" key="4">
    <source>
        <dbReference type="ARBA" id="ARBA00022989"/>
    </source>
</evidence>
<sequence length="576" mass="62910">MKGLNLKEKWLATAKSYDDLFKLSLLGGLCGLVCGLVMAFFYMVMYVPARYFIEMEFDSFTSLPLITRMTLPVLACFLLALLFHLIPKAYHKVGVPYVVERLTYHGGHLPVWNGLVQFVSAVVGLLGGLSMGKEGPAVHLGATLGSVLAVRTKLTQYGVETMLACGVAGAIAAIFQTPLAGVLFAFEVIFLEYRQRFVLPVLLSSVVATFVSHYLIGPMNAFDIDALHHVTLSLELLAACLLLVVMIVLLVALFFHIQKVTWRFSQVSVWWRFAIVALLTALAAAYLPESLGIGYASLSRLLAGEVFVYALLVLILVKTVLTAVTIGLGIPGGMIGPAFVIGGLAGVFVALVFGVEAGNIALFALLGMAAMMAASFQAPLTALVAIIEMTQSSASIVPALFVIVLSCLLLRVVFHQESIFVERLKFMGMASSISPFRRHLRQHKVSSVSDAALLLPVKIPLEQVKDLASSVVNYVAFEADGCWYWVHRSHVLDALQNLDFGPQPWLGFDQGVGMMDLRLAVASEAILQIDEPSSLEALLDWFQETRQNDVLIRLPNATYCVVSKHHLDHFLLKHDD</sequence>
<feature type="transmembrane region" description="Helical" evidence="10">
    <location>
        <begin position="197"/>
        <end position="216"/>
    </location>
</feature>
<dbReference type="CDD" id="cd00400">
    <property type="entry name" value="Voltage_gated_ClC"/>
    <property type="match status" value="1"/>
</dbReference>
<evidence type="ECO:0000256" key="3">
    <source>
        <dbReference type="ARBA" id="ARBA00022692"/>
    </source>
</evidence>
<reference evidence="11 12" key="1">
    <citation type="journal article" date="2012" name="Stand. Genomic Sci.">
        <title>Complete genome sequence of Marinomonas posidonica type strain (IVIA-Po-181(T)).</title>
        <authorList>
            <person name="Lucas-Elio P."/>
            <person name="Goodwin L."/>
            <person name="Woyke T."/>
            <person name="Pitluck S."/>
            <person name="Nolan M."/>
            <person name="Kyrpides N.C."/>
            <person name="Detter J.C."/>
            <person name="Copeland A."/>
            <person name="Lu M."/>
            <person name="Bruce D."/>
            <person name="Detter C."/>
            <person name="Tapia R."/>
            <person name="Han S."/>
            <person name="Land M.L."/>
            <person name="Ivanova N."/>
            <person name="Mikhailova N."/>
            <person name="Johnston A.W."/>
            <person name="Sanchez-Amat A."/>
        </authorList>
    </citation>
    <scope>NUCLEOTIDE SEQUENCE [LARGE SCALE GENOMIC DNA]</scope>
    <source>
        <strain evidence="12">CECT 7376 / NCIMB 14433 / IVIA-Po-181</strain>
    </source>
</reference>
<evidence type="ECO:0000256" key="2">
    <source>
        <dbReference type="ARBA" id="ARBA00022448"/>
    </source>
</evidence>
<dbReference type="EMBL" id="CP002771">
    <property type="protein sequence ID" value="AEF55608.1"/>
    <property type="molecule type" value="Genomic_DNA"/>
</dbReference>
<dbReference type="OrthoDB" id="9767361at2"/>
<dbReference type="GO" id="GO:0005254">
    <property type="term" value="F:chloride channel activity"/>
    <property type="evidence" value="ECO:0007669"/>
    <property type="project" value="UniProtKB-KW"/>
</dbReference>
<feature type="transmembrane region" description="Helical" evidence="10">
    <location>
        <begin position="20"/>
        <end position="45"/>
    </location>
</feature>
<keyword evidence="2" id="KW-0813">Transport</keyword>
<feature type="transmembrane region" description="Helical" evidence="10">
    <location>
        <begin position="269"/>
        <end position="287"/>
    </location>
</feature>